<proteinExistence type="predicted"/>
<feature type="compositionally biased region" description="Basic and acidic residues" evidence="1">
    <location>
        <begin position="314"/>
        <end position="331"/>
    </location>
</feature>
<feature type="domain" description="DUF4179" evidence="3">
    <location>
        <begin position="30"/>
        <end position="123"/>
    </location>
</feature>
<dbReference type="EMBL" id="CP117834">
    <property type="protein sequence ID" value="WDF04859.1"/>
    <property type="molecule type" value="Genomic_DNA"/>
</dbReference>
<gene>
    <name evidence="5" type="ORF">PQ477_05200</name>
</gene>
<dbReference type="Pfam" id="PF13786">
    <property type="entry name" value="DUF4179"/>
    <property type="match status" value="1"/>
</dbReference>
<accession>A0ABY7WB52</accession>
<evidence type="ECO:0000313" key="6">
    <source>
        <dbReference type="Proteomes" id="UP001215143"/>
    </source>
</evidence>
<dbReference type="Proteomes" id="UP001215143">
    <property type="component" value="Chromosome"/>
</dbReference>
<evidence type="ECO:0000313" key="5">
    <source>
        <dbReference type="EMBL" id="WDF04859.1"/>
    </source>
</evidence>
<dbReference type="Gene3D" id="2.60.40.1630">
    <property type="entry name" value="bacillus anthracis domain"/>
    <property type="match status" value="1"/>
</dbReference>
<keyword evidence="2" id="KW-1133">Transmembrane helix</keyword>
<evidence type="ECO:0000259" key="3">
    <source>
        <dbReference type="Pfam" id="PF13786"/>
    </source>
</evidence>
<feature type="region of interest" description="Disordered" evidence="1">
    <location>
        <begin position="310"/>
        <end position="338"/>
    </location>
</feature>
<keyword evidence="2" id="KW-0472">Membrane</keyword>
<dbReference type="Pfam" id="PF18705">
    <property type="entry name" value="DUF5643"/>
    <property type="match status" value="1"/>
</dbReference>
<evidence type="ECO:0000256" key="1">
    <source>
        <dbReference type="SAM" id="MobiDB-lite"/>
    </source>
</evidence>
<protein>
    <submittedName>
        <fullName evidence="5">DUF4179 domain-containing protein</fullName>
    </submittedName>
</protein>
<evidence type="ECO:0000259" key="4">
    <source>
        <dbReference type="Pfam" id="PF18705"/>
    </source>
</evidence>
<evidence type="ECO:0000256" key="2">
    <source>
        <dbReference type="SAM" id="Phobius"/>
    </source>
</evidence>
<dbReference type="Gene3D" id="2.60.40.1640">
    <property type="entry name" value="Conserved domain protein"/>
    <property type="match status" value="1"/>
</dbReference>
<dbReference type="InterPro" id="IPR040680">
    <property type="entry name" value="DUF5643"/>
</dbReference>
<dbReference type="InterPro" id="IPR025436">
    <property type="entry name" value="DUF4179"/>
</dbReference>
<reference evidence="5 6" key="1">
    <citation type="submission" date="2023-02" db="EMBL/GenBank/DDBJ databases">
        <authorList>
            <person name="Liu G."/>
        </authorList>
    </citation>
    <scope>NUCLEOTIDE SEQUENCE [LARGE SCALE GENOMIC DNA]</scope>
    <source>
        <strain evidence="5 6">DSM 23008</strain>
    </source>
</reference>
<sequence>MKQLHTDIPIEEVRSAIVTGLDRGRKAKNRRKKGVYAVVGIAATSTILVGSAYMSPALANNLSHIPIIGSIFGNSDVIGLQEAHKSGLSSQVGETQLVDGISITLEEVIYDDSTLSFSYLIKSEEPLSDYYFGAGAELTINGVSPSTYGGSYGEEHLSDTTRTAIQTIGVTDEMPDHFEVGLVLHGEEGESWYFSTPVQKVDSEKIVVNHTQTVDGLTVTVPDLSYGKTGLNLTYQGFDERTDVEQSFGMEIEFQVVDQDGNEINGMGGGVSGNIVHNKFEFSSIKSFDPIDDTVTELTITPHVVLPTNGGSVHIDEDGNETKQPFDEKVGEPPTFTSFKVKLKN</sequence>
<dbReference type="RefSeq" id="WP_274273079.1">
    <property type="nucleotide sequence ID" value="NZ_CP117834.1"/>
</dbReference>
<feature type="domain" description="DUF5643" evidence="4">
    <location>
        <begin position="204"/>
        <end position="328"/>
    </location>
</feature>
<feature type="transmembrane region" description="Helical" evidence="2">
    <location>
        <begin position="35"/>
        <end position="54"/>
    </location>
</feature>
<keyword evidence="2" id="KW-0812">Transmembrane</keyword>
<name>A0ABY7WB52_9BACI</name>
<organism evidence="5 6">
    <name type="scientific">Shouchella hunanensis</name>
    <dbReference type="NCBI Taxonomy" id="766894"/>
    <lineage>
        <taxon>Bacteria</taxon>
        <taxon>Bacillati</taxon>
        <taxon>Bacillota</taxon>
        <taxon>Bacilli</taxon>
        <taxon>Bacillales</taxon>
        <taxon>Bacillaceae</taxon>
        <taxon>Shouchella</taxon>
    </lineage>
</organism>
<keyword evidence="6" id="KW-1185">Reference proteome</keyword>